<gene>
    <name evidence="2" type="ORF">Ctob_006645</name>
</gene>
<feature type="compositionally biased region" description="Pro residues" evidence="1">
    <location>
        <begin position="247"/>
        <end position="258"/>
    </location>
</feature>
<evidence type="ECO:0008006" key="4">
    <source>
        <dbReference type="Google" id="ProtNLM"/>
    </source>
</evidence>
<dbReference type="OrthoDB" id="1029639at2759"/>
<evidence type="ECO:0000313" key="2">
    <source>
        <dbReference type="EMBL" id="KOO27074.1"/>
    </source>
</evidence>
<dbReference type="EMBL" id="JWZX01002768">
    <property type="protein sequence ID" value="KOO27074.1"/>
    <property type="molecule type" value="Genomic_DNA"/>
</dbReference>
<keyword evidence="3" id="KW-1185">Reference proteome</keyword>
<evidence type="ECO:0000256" key="1">
    <source>
        <dbReference type="SAM" id="MobiDB-lite"/>
    </source>
</evidence>
<comment type="caution">
    <text evidence="2">The sequence shown here is derived from an EMBL/GenBank/DDBJ whole genome shotgun (WGS) entry which is preliminary data.</text>
</comment>
<dbReference type="CDD" id="cd21669">
    <property type="entry name" value="SMP_SF"/>
    <property type="match status" value="1"/>
</dbReference>
<dbReference type="Proteomes" id="UP000037460">
    <property type="component" value="Unassembled WGS sequence"/>
</dbReference>
<sequence length="503" mass="54654">MYERPIGRYALAILQTKVNQNIPKRIGVTAVTLKSFSFGAVEARRSDGRFRIAPVILENVYMVDKRVEPSRDPLKEKIRYLFRSDVRWQTGPSSKLLELAIKHRLVPFDTVDVEVSDLMLEGTLEIEFVYMRSYPWLCHVAFSFVQPPSVHFKLSLGASLNALDLMPKLRSWLDDLIESTLTETMVGDNKYTIPLFEWYGEDQDKESPERQASRPSASHPNGPSAAGAAGIRARSAPRGRERERAPPLRPEGPSPMPPTHAANAMTPRQPLPRTATVATPDSATWSAGIGSAFASAAAAAAAAAGYQMAWHDDRPEWILDPQLLRAARAEEMARGAVGELIVHLTHVAGLVLDRPSRLASSLGPFLAASLYVHLAVGDGAEQRGKLLSASAVHAAASGGTSGTTPSRGADADAISAAEAEGHFVVNQSESCFRLCVHDSLTQKLRMRLSIKEIAVELKELGSAELALAALRVNVPALHAVPLPLAGRQEPAMIHLQVTFRLLT</sequence>
<dbReference type="AlphaFoldDB" id="A0A0M0JKH7"/>
<name>A0A0M0JKH7_9EUKA</name>
<organism evidence="2 3">
    <name type="scientific">Chrysochromulina tobinii</name>
    <dbReference type="NCBI Taxonomy" id="1460289"/>
    <lineage>
        <taxon>Eukaryota</taxon>
        <taxon>Haptista</taxon>
        <taxon>Haptophyta</taxon>
        <taxon>Prymnesiophyceae</taxon>
        <taxon>Prymnesiales</taxon>
        <taxon>Chrysochromulinaceae</taxon>
        <taxon>Chrysochromulina</taxon>
    </lineage>
</organism>
<feature type="compositionally biased region" description="Low complexity" evidence="1">
    <location>
        <begin position="222"/>
        <end position="236"/>
    </location>
</feature>
<accession>A0A0M0JKH7</accession>
<protein>
    <recommendedName>
        <fullName evidence="4">SMP-LTD domain-containing protein</fullName>
    </recommendedName>
</protein>
<reference evidence="3" key="1">
    <citation type="journal article" date="2015" name="PLoS Genet.">
        <title>Genome Sequence and Transcriptome Analyses of Chrysochromulina tobin: Metabolic Tools for Enhanced Algal Fitness in the Prominent Order Prymnesiales (Haptophyceae).</title>
        <authorList>
            <person name="Hovde B.T."/>
            <person name="Deodato C.R."/>
            <person name="Hunsperger H.M."/>
            <person name="Ryken S.A."/>
            <person name="Yost W."/>
            <person name="Jha R.K."/>
            <person name="Patterson J."/>
            <person name="Monnat R.J. Jr."/>
            <person name="Barlow S.B."/>
            <person name="Starkenburg S.R."/>
            <person name="Cattolico R.A."/>
        </authorList>
    </citation>
    <scope>NUCLEOTIDE SEQUENCE</scope>
    <source>
        <strain evidence="3">CCMP291</strain>
    </source>
</reference>
<feature type="region of interest" description="Disordered" evidence="1">
    <location>
        <begin position="203"/>
        <end position="275"/>
    </location>
</feature>
<proteinExistence type="predicted"/>
<evidence type="ECO:0000313" key="3">
    <source>
        <dbReference type="Proteomes" id="UP000037460"/>
    </source>
</evidence>